<dbReference type="InterPro" id="IPR027417">
    <property type="entry name" value="P-loop_NTPase"/>
</dbReference>
<evidence type="ECO:0000256" key="9">
    <source>
        <dbReference type="NCBIfam" id="TIGR00362"/>
    </source>
</evidence>
<keyword evidence="15" id="KW-1185">Reference proteome</keyword>
<dbReference type="InterPro" id="IPR020591">
    <property type="entry name" value="Chromosome_initiator_DnaA-like"/>
</dbReference>
<dbReference type="GO" id="GO:0008289">
    <property type="term" value="F:lipid binding"/>
    <property type="evidence" value="ECO:0007669"/>
    <property type="project" value="UniProtKB-KW"/>
</dbReference>
<name>A0A133Y742_9FIRM</name>
<reference evidence="15" key="1">
    <citation type="submission" date="2016-01" db="EMBL/GenBank/DDBJ databases">
        <authorList>
            <person name="Mitreva M."/>
            <person name="Pepin K.H."/>
            <person name="Mihindukulasuriya K.A."/>
            <person name="Fulton R."/>
            <person name="Fronick C."/>
            <person name="O'Laughlin M."/>
            <person name="Miner T."/>
            <person name="Herter B."/>
            <person name="Rosa B.A."/>
            <person name="Cordes M."/>
            <person name="Tomlinson C."/>
            <person name="Wollam A."/>
            <person name="Palsikar V.B."/>
            <person name="Mardis E.R."/>
            <person name="Wilson R.K."/>
        </authorList>
    </citation>
    <scope>NUCLEOTIDE SEQUENCE [LARGE SCALE GENOMIC DNA]</scope>
    <source>
        <strain evidence="15">KA00274</strain>
    </source>
</reference>
<comment type="subunit">
    <text evidence="8">Oligomerizes as a right-handed, spiral filament on DNA at oriC.</text>
</comment>
<dbReference type="GO" id="GO:0005737">
    <property type="term" value="C:cytoplasm"/>
    <property type="evidence" value="ECO:0007669"/>
    <property type="project" value="UniProtKB-SubCell"/>
</dbReference>
<keyword evidence="2 8" id="KW-0963">Cytoplasm</keyword>
<gene>
    <name evidence="8" type="primary">dnaA</name>
    <name evidence="14" type="ORF">HMPREF1872_01338</name>
</gene>
<feature type="domain" description="Chromosomal replication initiator DnaA C-terminal" evidence="13">
    <location>
        <begin position="427"/>
        <end position="496"/>
    </location>
</feature>
<evidence type="ECO:0000256" key="4">
    <source>
        <dbReference type="ARBA" id="ARBA00022741"/>
    </source>
</evidence>
<dbReference type="SUPFAM" id="SSF48295">
    <property type="entry name" value="TrpR-like"/>
    <property type="match status" value="1"/>
</dbReference>
<dbReference type="GO" id="GO:0006275">
    <property type="term" value="P:regulation of DNA replication"/>
    <property type="evidence" value="ECO:0007669"/>
    <property type="project" value="UniProtKB-UniRule"/>
</dbReference>
<organism evidence="14 15">
    <name type="scientific">Amygdalobacter nucleatus</name>
    <dbReference type="NCBI Taxonomy" id="3029274"/>
    <lineage>
        <taxon>Bacteria</taxon>
        <taxon>Bacillati</taxon>
        <taxon>Bacillota</taxon>
        <taxon>Clostridia</taxon>
        <taxon>Eubacteriales</taxon>
        <taxon>Oscillospiraceae</taxon>
        <taxon>Amygdalobacter</taxon>
    </lineage>
</organism>
<dbReference type="CDD" id="cd06571">
    <property type="entry name" value="Bac_DnaA_C"/>
    <property type="match status" value="1"/>
</dbReference>
<dbReference type="RefSeq" id="WP_066714970.1">
    <property type="nucleotide sequence ID" value="NZ_JARFNM010000001.1"/>
</dbReference>
<dbReference type="Pfam" id="PF08299">
    <property type="entry name" value="Bac_DnaA_C"/>
    <property type="match status" value="1"/>
</dbReference>
<dbReference type="GO" id="GO:0005886">
    <property type="term" value="C:plasma membrane"/>
    <property type="evidence" value="ECO:0007669"/>
    <property type="project" value="TreeGrafter"/>
</dbReference>
<evidence type="ECO:0000256" key="1">
    <source>
        <dbReference type="ARBA" id="ARBA00006583"/>
    </source>
</evidence>
<keyword evidence="6 8" id="KW-0446">Lipid-binding</keyword>
<dbReference type="Gene3D" id="3.30.300.180">
    <property type="match status" value="1"/>
</dbReference>
<comment type="caution">
    <text evidence="14">The sequence shown here is derived from an EMBL/GenBank/DDBJ whole genome shotgun (WGS) entry which is preliminary data.</text>
</comment>
<dbReference type="PRINTS" id="PR00051">
    <property type="entry name" value="DNAA"/>
</dbReference>
<dbReference type="OrthoDB" id="9807019at2"/>
<dbReference type="InterPro" id="IPR038454">
    <property type="entry name" value="DnaA_N_sf"/>
</dbReference>
<feature type="region of interest" description="Domain I, interacts with DnaA modulators" evidence="8">
    <location>
        <begin position="1"/>
        <end position="139"/>
    </location>
</feature>
<dbReference type="Gene3D" id="1.10.1750.10">
    <property type="match status" value="1"/>
</dbReference>
<evidence type="ECO:0000313" key="14">
    <source>
        <dbReference type="EMBL" id="KXB39016.1"/>
    </source>
</evidence>
<evidence type="ECO:0000313" key="15">
    <source>
        <dbReference type="Proteomes" id="UP000070080"/>
    </source>
</evidence>
<dbReference type="InterPro" id="IPR013159">
    <property type="entry name" value="DnaA_C"/>
</dbReference>
<comment type="caution">
    <text evidence="8">Lacks conserved residue(s) required for the propagation of feature annotation.</text>
</comment>
<feature type="binding site" evidence="8">
    <location>
        <position position="231"/>
    </location>
    <ligand>
        <name>ATP</name>
        <dbReference type="ChEBI" id="CHEBI:30616"/>
    </ligand>
</feature>
<feature type="domain" description="AAA+ ATPase" evidence="12">
    <location>
        <begin position="216"/>
        <end position="344"/>
    </location>
</feature>
<dbReference type="SMART" id="SM00760">
    <property type="entry name" value="Bac_DnaA_C"/>
    <property type="match status" value="1"/>
</dbReference>
<dbReference type="InterPro" id="IPR001957">
    <property type="entry name" value="Chromosome_initiator_DnaA"/>
</dbReference>
<dbReference type="GO" id="GO:0006270">
    <property type="term" value="P:DNA replication initiation"/>
    <property type="evidence" value="ECO:0007669"/>
    <property type="project" value="UniProtKB-UniRule"/>
</dbReference>
<dbReference type="EMBL" id="LSCV01000044">
    <property type="protein sequence ID" value="KXB39016.1"/>
    <property type="molecule type" value="Genomic_DNA"/>
</dbReference>
<dbReference type="SMART" id="SM00382">
    <property type="entry name" value="AAA"/>
    <property type="match status" value="1"/>
</dbReference>
<feature type="region of interest" description="Domain IV, binds dsDNA" evidence="8">
    <location>
        <begin position="400"/>
        <end position="520"/>
    </location>
</feature>
<dbReference type="FunFam" id="3.40.50.300:FF:000668">
    <property type="entry name" value="Chromosomal replication initiator protein DnaA"/>
    <property type="match status" value="1"/>
</dbReference>
<feature type="binding site" evidence="8">
    <location>
        <position position="227"/>
    </location>
    <ligand>
        <name>ATP</name>
        <dbReference type="ChEBI" id="CHEBI:30616"/>
    </ligand>
</feature>
<dbReference type="GO" id="GO:0005524">
    <property type="term" value="F:ATP binding"/>
    <property type="evidence" value="ECO:0007669"/>
    <property type="project" value="UniProtKB-UniRule"/>
</dbReference>
<dbReference type="InterPro" id="IPR010921">
    <property type="entry name" value="Trp_repressor/repl_initiator"/>
</dbReference>
<keyword evidence="3 8" id="KW-0235">DNA replication</keyword>
<dbReference type="NCBIfam" id="TIGR00362">
    <property type="entry name" value="DnaA"/>
    <property type="match status" value="1"/>
</dbReference>
<evidence type="ECO:0000256" key="11">
    <source>
        <dbReference type="RuleBase" id="RU004227"/>
    </source>
</evidence>
<sequence>MDMSDALNLDNEQAALAKTIWHNALKKIKSKVSTVLFVTWIEPLVPFYVDENRLFLSTPDDFSYRYLVKYLPLFADVIAESNSFRLEVKLVVGTEGIKQALANLQPDSVTSSFDAAQTVIEQREANIEPEFVNEKVEPEVQVKPETFAAVQPKQTFIQPQAIDEQPQAKIIVNPLYQQHFRKDYTFDNFIVGPNNTMAHAACQAIANSYFTDGQKPYNPLFLYGGSGLGKTHLLNAIGNSVLQHRPQTRILYLQTEDFVNEFIATIRKQNYNVFRNKYRNCDLLLIDDIQFIEGKEQMQEEFFYTFNTLYENNAYIVITCDKHPRYLVTLEERLKTRFLSGLACDINPPNYETRMAILQARAQALHEDIDINIISYIAKNISLNIRELEGALNSVLAIKHLSGYINLTLAEKALEPIIKHNIAETITPDFIADVVATYYNIVKANLYSSCKESKYTYPRHVAMYLCRDLLNMTYASISKAFNRSDHTTTRNACLKIEKALKNDLSLQKEIASIKNSLHEH</sequence>
<dbReference type="InterPro" id="IPR003593">
    <property type="entry name" value="AAA+_ATPase"/>
</dbReference>
<dbReference type="Gene3D" id="3.40.50.300">
    <property type="entry name" value="P-loop containing nucleotide triphosphate hydrolases"/>
    <property type="match status" value="1"/>
</dbReference>
<evidence type="ECO:0000256" key="6">
    <source>
        <dbReference type="ARBA" id="ARBA00023121"/>
    </source>
</evidence>
<dbReference type="InterPro" id="IPR013317">
    <property type="entry name" value="DnaA_dom"/>
</dbReference>
<comment type="subcellular location">
    <subcellularLocation>
        <location evidence="8">Cytoplasm</location>
    </subcellularLocation>
</comment>
<dbReference type="CDD" id="cd00009">
    <property type="entry name" value="AAA"/>
    <property type="match status" value="1"/>
</dbReference>
<evidence type="ECO:0000256" key="3">
    <source>
        <dbReference type="ARBA" id="ARBA00022705"/>
    </source>
</evidence>
<keyword evidence="4 8" id="KW-0547">Nucleotide-binding</keyword>
<dbReference type="PANTHER" id="PTHR30050">
    <property type="entry name" value="CHROMOSOMAL REPLICATION INITIATOR PROTEIN DNAA"/>
    <property type="match status" value="1"/>
</dbReference>
<dbReference type="PATRIC" id="fig|1497955.3.peg.1305"/>
<dbReference type="Proteomes" id="UP000070080">
    <property type="component" value="Unassembled WGS sequence"/>
</dbReference>
<feature type="binding site" evidence="8">
    <location>
        <position position="230"/>
    </location>
    <ligand>
        <name>ATP</name>
        <dbReference type="ChEBI" id="CHEBI:30616"/>
    </ligand>
</feature>
<evidence type="ECO:0000256" key="5">
    <source>
        <dbReference type="ARBA" id="ARBA00022840"/>
    </source>
</evidence>
<evidence type="ECO:0000256" key="10">
    <source>
        <dbReference type="RuleBase" id="RU000577"/>
    </source>
</evidence>
<keyword evidence="7 8" id="KW-0238">DNA-binding</keyword>
<keyword evidence="5 8" id="KW-0067">ATP-binding</keyword>
<dbReference type="SUPFAM" id="SSF52540">
    <property type="entry name" value="P-loop containing nucleoside triphosphate hydrolases"/>
    <property type="match status" value="1"/>
</dbReference>
<evidence type="ECO:0000256" key="7">
    <source>
        <dbReference type="ARBA" id="ARBA00023125"/>
    </source>
</evidence>
<dbReference type="Gene3D" id="1.10.8.60">
    <property type="match status" value="1"/>
</dbReference>
<evidence type="ECO:0000256" key="2">
    <source>
        <dbReference type="ARBA" id="ARBA00022490"/>
    </source>
</evidence>
<dbReference type="InterPro" id="IPR024633">
    <property type="entry name" value="DnaA_N_dom"/>
</dbReference>
<dbReference type="PANTHER" id="PTHR30050:SF2">
    <property type="entry name" value="CHROMOSOMAL REPLICATION INITIATOR PROTEIN DNAA"/>
    <property type="match status" value="1"/>
</dbReference>
<dbReference type="AlphaFoldDB" id="A0A133Y742"/>
<dbReference type="GO" id="GO:0003688">
    <property type="term" value="F:DNA replication origin binding"/>
    <property type="evidence" value="ECO:0007669"/>
    <property type="project" value="UniProtKB-UniRule"/>
</dbReference>
<evidence type="ECO:0000259" key="13">
    <source>
        <dbReference type="SMART" id="SM00760"/>
    </source>
</evidence>
<dbReference type="HAMAP" id="MF_00377">
    <property type="entry name" value="DnaA_bact"/>
    <property type="match status" value="1"/>
</dbReference>
<dbReference type="Pfam" id="PF11638">
    <property type="entry name" value="DnaA_N"/>
    <property type="match status" value="1"/>
</dbReference>
<feature type="binding site" evidence="8">
    <location>
        <position position="229"/>
    </location>
    <ligand>
        <name>ATP</name>
        <dbReference type="ChEBI" id="CHEBI:30616"/>
    </ligand>
</feature>
<accession>A0A133Y742</accession>
<dbReference type="STRING" id="1497955.HMPREF1872_01338"/>
<comment type="function">
    <text evidence="8 10">Plays an essential role in the initiation and regulation of chromosomal replication. ATP-DnaA binds to the origin of replication (oriC) to initiate formation of the DNA replication initiation complex once per cell cycle. Binds the DnaA box (a 9 base pair repeat at the origin) and separates the double-stranded (ds)DNA. Forms a right-handed helical filament on oriC DNA; dsDNA binds to the exterior of the filament while single-stranded (ss)DNA is stabiized in the filament's interior. The ATP-DnaA-oriC complex binds and stabilizes one strand of the AT-rich DNA unwinding element (DUE), permitting loading of DNA polymerase. After initiation quickly degrades to an ADP-DnaA complex that is not apt for DNA replication. Binds acidic phospholipids.</text>
</comment>
<comment type="similarity">
    <text evidence="1 8 11">Belongs to the DnaA family.</text>
</comment>
<protein>
    <recommendedName>
        <fullName evidence="8 9">Chromosomal replication initiator protein DnaA</fullName>
    </recommendedName>
</protein>
<evidence type="ECO:0000259" key="12">
    <source>
        <dbReference type="SMART" id="SM00382"/>
    </source>
</evidence>
<comment type="domain">
    <text evidence="8">Domain I is involved in oligomerization and binding regulators, domain II is flexibile and of varying length in different bacteria, domain III forms the AAA+ region, while domain IV binds dsDNA.</text>
</comment>
<dbReference type="Pfam" id="PF00308">
    <property type="entry name" value="Bac_DnaA"/>
    <property type="match status" value="1"/>
</dbReference>
<evidence type="ECO:0000256" key="8">
    <source>
        <dbReference type="HAMAP-Rule" id="MF_00377"/>
    </source>
</evidence>
<proteinExistence type="inferred from homology"/>